<feature type="region of interest" description="Disordered" evidence="1">
    <location>
        <begin position="351"/>
        <end position="453"/>
    </location>
</feature>
<feature type="domain" description="DUF1996" evidence="3">
    <location>
        <begin position="35"/>
        <end position="282"/>
    </location>
</feature>
<organism evidence="4 5">
    <name type="scientific">Byssothecium circinans</name>
    <dbReference type="NCBI Taxonomy" id="147558"/>
    <lineage>
        <taxon>Eukaryota</taxon>
        <taxon>Fungi</taxon>
        <taxon>Dikarya</taxon>
        <taxon>Ascomycota</taxon>
        <taxon>Pezizomycotina</taxon>
        <taxon>Dothideomycetes</taxon>
        <taxon>Pleosporomycetidae</taxon>
        <taxon>Pleosporales</taxon>
        <taxon>Massarineae</taxon>
        <taxon>Massarinaceae</taxon>
        <taxon>Byssothecium</taxon>
    </lineage>
</organism>
<feature type="region of interest" description="Disordered" evidence="1">
    <location>
        <begin position="490"/>
        <end position="512"/>
    </location>
</feature>
<dbReference type="OrthoDB" id="74764at2759"/>
<dbReference type="InterPro" id="IPR018535">
    <property type="entry name" value="DUF1996"/>
</dbReference>
<keyword evidence="5" id="KW-1185">Reference proteome</keyword>
<accession>A0A6A5TIY1</accession>
<sequence length="512" mass="54787">MKTFAFSAATALLAGTTDAFWRMECHSRTGLSRMDPIVNPGTLSSHAHAFHGGNNINMNTKYADLRASKCTSCLATDDKSAYWTPGLMFQHKNGTTQVVPQIGGMLAYYLLFANDKETIEPFPEGFQMVTGDNRLRNFTGSVPDPEKSLWKDSDKTQLALGQKAIGMNCLNYAKTPEPSMYRHFLPDKNYLDANCANGIRAEIFFPSCWNGKRDSDDHKSHVAYPDLVNGGKCPKGFEKRIPSLFYETIWNTNAFKGVDGTFVFANGDPTGYGYHGDFMNGWSTDILSKAIKQCTSPTGKLTDCPVFKLQTEAEADKCTYEDPTELKSDQCAGPAKGICGNVEIQFGPGYASSLTPGKTEAPTSKPTSSLPASKTASAVPTLSHTSATSKGGPITVNSVSEPKPTASVPASKPASSSIKKADAEVSSPPAPSVSAAASPVPTSAPPAPPAPAQGGKIVSTSIFTSAGVVYHVAIEEVAITVTATASPAPKAKRHAHYMHHKRDREHGLLRQH</sequence>
<dbReference type="EMBL" id="ML977016">
    <property type="protein sequence ID" value="KAF1951612.1"/>
    <property type="molecule type" value="Genomic_DNA"/>
</dbReference>
<evidence type="ECO:0000256" key="2">
    <source>
        <dbReference type="SAM" id="SignalP"/>
    </source>
</evidence>
<evidence type="ECO:0000256" key="1">
    <source>
        <dbReference type="SAM" id="MobiDB-lite"/>
    </source>
</evidence>
<reference evidence="4" key="1">
    <citation type="journal article" date="2020" name="Stud. Mycol.">
        <title>101 Dothideomycetes genomes: a test case for predicting lifestyles and emergence of pathogens.</title>
        <authorList>
            <person name="Haridas S."/>
            <person name="Albert R."/>
            <person name="Binder M."/>
            <person name="Bloem J."/>
            <person name="Labutti K."/>
            <person name="Salamov A."/>
            <person name="Andreopoulos B."/>
            <person name="Baker S."/>
            <person name="Barry K."/>
            <person name="Bills G."/>
            <person name="Bluhm B."/>
            <person name="Cannon C."/>
            <person name="Castanera R."/>
            <person name="Culley D."/>
            <person name="Daum C."/>
            <person name="Ezra D."/>
            <person name="Gonzalez J."/>
            <person name="Henrissat B."/>
            <person name="Kuo A."/>
            <person name="Liang C."/>
            <person name="Lipzen A."/>
            <person name="Lutzoni F."/>
            <person name="Magnuson J."/>
            <person name="Mondo S."/>
            <person name="Nolan M."/>
            <person name="Ohm R."/>
            <person name="Pangilinan J."/>
            <person name="Park H.-J."/>
            <person name="Ramirez L."/>
            <person name="Alfaro M."/>
            <person name="Sun H."/>
            <person name="Tritt A."/>
            <person name="Yoshinaga Y."/>
            <person name="Zwiers L.-H."/>
            <person name="Turgeon B."/>
            <person name="Goodwin S."/>
            <person name="Spatafora J."/>
            <person name="Crous P."/>
            <person name="Grigoriev I."/>
        </authorList>
    </citation>
    <scope>NUCLEOTIDE SEQUENCE</scope>
    <source>
        <strain evidence="4">CBS 675.92</strain>
    </source>
</reference>
<feature type="compositionally biased region" description="Low complexity" evidence="1">
    <location>
        <begin position="432"/>
        <end position="441"/>
    </location>
</feature>
<evidence type="ECO:0000313" key="5">
    <source>
        <dbReference type="Proteomes" id="UP000800035"/>
    </source>
</evidence>
<protein>
    <recommendedName>
        <fullName evidence="3">DUF1996 domain-containing protein</fullName>
    </recommendedName>
</protein>
<name>A0A6A5TIY1_9PLEO</name>
<feature type="chain" id="PRO_5025598614" description="DUF1996 domain-containing protein" evidence="2">
    <location>
        <begin position="20"/>
        <end position="512"/>
    </location>
</feature>
<dbReference type="PANTHER" id="PTHR43662">
    <property type="match status" value="1"/>
</dbReference>
<dbReference type="PANTHER" id="PTHR43662:SF7">
    <property type="entry name" value="DUF1996 DOMAIN-CONTAINING PROTEIN"/>
    <property type="match status" value="1"/>
</dbReference>
<dbReference type="Proteomes" id="UP000800035">
    <property type="component" value="Unassembled WGS sequence"/>
</dbReference>
<feature type="compositionally biased region" description="Polar residues" evidence="1">
    <location>
        <begin position="352"/>
        <end position="400"/>
    </location>
</feature>
<feature type="compositionally biased region" description="Basic residues" evidence="1">
    <location>
        <begin position="490"/>
        <end position="503"/>
    </location>
</feature>
<feature type="compositionally biased region" description="Pro residues" evidence="1">
    <location>
        <begin position="442"/>
        <end position="451"/>
    </location>
</feature>
<keyword evidence="2" id="KW-0732">Signal</keyword>
<dbReference type="Pfam" id="PF09362">
    <property type="entry name" value="DUF1996"/>
    <property type="match status" value="1"/>
</dbReference>
<proteinExistence type="predicted"/>
<dbReference type="AlphaFoldDB" id="A0A6A5TIY1"/>
<feature type="signal peptide" evidence="2">
    <location>
        <begin position="1"/>
        <end position="19"/>
    </location>
</feature>
<feature type="compositionally biased region" description="Low complexity" evidence="1">
    <location>
        <begin position="402"/>
        <end position="418"/>
    </location>
</feature>
<evidence type="ECO:0000259" key="3">
    <source>
        <dbReference type="Pfam" id="PF09362"/>
    </source>
</evidence>
<evidence type="ECO:0000313" key="4">
    <source>
        <dbReference type="EMBL" id="KAF1951612.1"/>
    </source>
</evidence>
<gene>
    <name evidence="4" type="ORF">CC80DRAFT_205088</name>
</gene>